<dbReference type="InterPro" id="IPR013935">
    <property type="entry name" value="Trs120_TRAPPC9"/>
</dbReference>
<dbReference type="GO" id="GO:0005802">
    <property type="term" value="C:trans-Golgi network"/>
    <property type="evidence" value="ECO:0007669"/>
    <property type="project" value="TreeGrafter"/>
</dbReference>
<dbReference type="OrthoDB" id="27962at2759"/>
<evidence type="ECO:0000313" key="2">
    <source>
        <dbReference type="EMBL" id="ERL92724.1"/>
    </source>
</evidence>
<dbReference type="Proteomes" id="UP000030742">
    <property type="component" value="Unassembled WGS sequence"/>
</dbReference>
<dbReference type="PANTHER" id="PTHR21512">
    <property type="entry name" value="TRAFFICKING PROTEIN PARTICLE COMPLEX SUBUNIT 9"/>
    <property type="match status" value="1"/>
</dbReference>
<dbReference type="AlphaFoldDB" id="U4UFG9"/>
<proteinExistence type="predicted"/>
<dbReference type="Pfam" id="PF26283">
    <property type="entry name" value="Ig_TRAPPC9-Trs120_4th"/>
    <property type="match status" value="1"/>
</dbReference>
<evidence type="ECO:0000259" key="1">
    <source>
        <dbReference type="Pfam" id="PF26283"/>
    </source>
</evidence>
<sequence length="231" mass="25892">MELEYTKSKHMLIEGQESCRVPIPVNRCPLSKLSDYYEEPDQSKNIAAISKICSEHISELVKLKWLLNPTDSEGVACLKGITLNSRMLNIVRMSPLQWDIKINGDTFSSQEDLSCEAGDCMELQMSIANSLETSLKELTLSVQFYQDYNNGTLNYRMDTRLAISGASKKILSSLEPKDTANHRCNVVFFTPGLYKLDIQCYTPDANSASAAPLLNTGHVWRFTPAISIQVK</sequence>
<dbReference type="InterPro" id="IPR058568">
    <property type="entry name" value="Ig_TRAPPC9_Trs120_4th"/>
</dbReference>
<evidence type="ECO:0000313" key="3">
    <source>
        <dbReference type="Proteomes" id="UP000030742"/>
    </source>
</evidence>
<name>U4UFG9_DENPD</name>
<protein>
    <recommendedName>
        <fullName evidence="1">Trs120/TRAPPC9 fourth Ig-like domain-containing protein</fullName>
    </recommendedName>
</protein>
<gene>
    <name evidence="2" type="ORF">D910_10034</name>
</gene>
<dbReference type="STRING" id="77166.U4UFG9"/>
<reference evidence="2 3" key="1">
    <citation type="journal article" date="2013" name="Genome Biol.">
        <title>Draft genome of the mountain pine beetle, Dendroctonus ponderosae Hopkins, a major forest pest.</title>
        <authorList>
            <person name="Keeling C.I."/>
            <person name="Yuen M.M."/>
            <person name="Liao N.Y."/>
            <person name="Docking T.R."/>
            <person name="Chan S.K."/>
            <person name="Taylor G.A."/>
            <person name="Palmquist D.L."/>
            <person name="Jackman S.D."/>
            <person name="Nguyen A."/>
            <person name="Li M."/>
            <person name="Henderson H."/>
            <person name="Janes J.K."/>
            <person name="Zhao Y."/>
            <person name="Pandoh P."/>
            <person name="Moore R."/>
            <person name="Sperling F.A."/>
            <person name="Huber D.P."/>
            <person name="Birol I."/>
            <person name="Jones S.J."/>
            <person name="Bohlmann J."/>
        </authorList>
    </citation>
    <scope>NUCLEOTIDE SEQUENCE</scope>
</reference>
<accession>U4UFG9</accession>
<organism evidence="2 3">
    <name type="scientific">Dendroctonus ponderosae</name>
    <name type="common">Mountain pine beetle</name>
    <dbReference type="NCBI Taxonomy" id="77166"/>
    <lineage>
        <taxon>Eukaryota</taxon>
        <taxon>Metazoa</taxon>
        <taxon>Ecdysozoa</taxon>
        <taxon>Arthropoda</taxon>
        <taxon>Hexapoda</taxon>
        <taxon>Insecta</taxon>
        <taxon>Pterygota</taxon>
        <taxon>Neoptera</taxon>
        <taxon>Endopterygota</taxon>
        <taxon>Coleoptera</taxon>
        <taxon>Polyphaga</taxon>
        <taxon>Cucujiformia</taxon>
        <taxon>Curculionidae</taxon>
        <taxon>Scolytinae</taxon>
        <taxon>Dendroctonus</taxon>
    </lineage>
</organism>
<dbReference type="EMBL" id="KB632333">
    <property type="protein sequence ID" value="ERL92724.1"/>
    <property type="molecule type" value="Genomic_DNA"/>
</dbReference>
<dbReference type="PANTHER" id="PTHR21512:SF5">
    <property type="entry name" value="TRAFFICKING PROTEIN PARTICLE COMPLEX SUBUNIT 9"/>
    <property type="match status" value="1"/>
</dbReference>
<feature type="domain" description="Trs120/TRAPPC9 fourth Ig-like" evidence="1">
    <location>
        <begin position="96"/>
        <end position="199"/>
    </location>
</feature>